<dbReference type="InterPro" id="IPR018077">
    <property type="entry name" value="Glyco_hydro_fam25_subgr"/>
</dbReference>
<keyword evidence="3" id="KW-0326">Glycosidase</keyword>
<dbReference type="PROSITE" id="PS51904">
    <property type="entry name" value="GLYCOSYL_HYDROL_F25_2"/>
    <property type="match status" value="1"/>
</dbReference>
<comment type="similarity">
    <text evidence="1">Belongs to the glycosyl hydrolase 25 family.</text>
</comment>
<organism evidence="4 5">
    <name type="scientific">Streptomyces syringium</name>
    <dbReference type="NCBI Taxonomy" id="76729"/>
    <lineage>
        <taxon>Bacteria</taxon>
        <taxon>Bacillati</taxon>
        <taxon>Actinomycetota</taxon>
        <taxon>Actinomycetes</taxon>
        <taxon>Kitasatosporales</taxon>
        <taxon>Streptomycetaceae</taxon>
        <taxon>Streptomyces</taxon>
    </lineage>
</organism>
<gene>
    <name evidence="4" type="ORF">JO379_001170</name>
</gene>
<dbReference type="SMART" id="SM00641">
    <property type="entry name" value="Glyco_25"/>
    <property type="match status" value="1"/>
</dbReference>
<keyword evidence="5" id="KW-1185">Reference proteome</keyword>
<evidence type="ECO:0000256" key="3">
    <source>
        <dbReference type="ARBA" id="ARBA00023295"/>
    </source>
</evidence>
<dbReference type="CDD" id="cd00599">
    <property type="entry name" value="GH25_muramidase"/>
    <property type="match status" value="1"/>
</dbReference>
<dbReference type="Proteomes" id="UP001519291">
    <property type="component" value="Unassembled WGS sequence"/>
</dbReference>
<dbReference type="RefSeq" id="WP_130876646.1">
    <property type="nucleotide sequence ID" value="NZ_JAGIOH010000001.1"/>
</dbReference>
<evidence type="ECO:0000256" key="1">
    <source>
        <dbReference type="ARBA" id="ARBA00010646"/>
    </source>
</evidence>
<reference evidence="4 5" key="1">
    <citation type="submission" date="2021-03" db="EMBL/GenBank/DDBJ databases">
        <title>Sequencing the genomes of 1000 actinobacteria strains.</title>
        <authorList>
            <person name="Klenk H.-P."/>
        </authorList>
    </citation>
    <scope>NUCLEOTIDE SEQUENCE [LARGE SCALE GENOMIC DNA]</scope>
    <source>
        <strain evidence="4 5">DSM 41480</strain>
    </source>
</reference>
<dbReference type="EMBL" id="JAGIOH010000001">
    <property type="protein sequence ID" value="MBP2401701.1"/>
    <property type="molecule type" value="Genomic_DNA"/>
</dbReference>
<dbReference type="InterPro" id="IPR002053">
    <property type="entry name" value="Glyco_hydro_25"/>
</dbReference>
<dbReference type="PANTHER" id="PTHR34135:SF2">
    <property type="entry name" value="LYSOZYME"/>
    <property type="match status" value="1"/>
</dbReference>
<sequence>MIHGIDVSSYQSEKYPVDGYDFVFVKVTEGVSYTNPKWVAQRDRARAAGLVVGYYHYVTAGSMSAQGNYFLGKIKLRPGDVLALDWEEPKVPCRDKDRWLSHVRAKAPAHRVVLYCNRDYWLNRDTTSEAGDGLWIADPDHPAGRPAVKHPWTFHQYSSAGNLDRNVGRFDDRAALRAWARREKAEQEGIGHHP</sequence>
<dbReference type="PANTHER" id="PTHR34135">
    <property type="entry name" value="LYSOZYME"/>
    <property type="match status" value="1"/>
</dbReference>
<keyword evidence="2" id="KW-0378">Hydrolase</keyword>
<proteinExistence type="inferred from homology"/>
<dbReference type="Gene3D" id="3.20.20.80">
    <property type="entry name" value="Glycosidases"/>
    <property type="match status" value="1"/>
</dbReference>
<dbReference type="Pfam" id="PF01183">
    <property type="entry name" value="Glyco_hydro_25"/>
    <property type="match status" value="1"/>
</dbReference>
<dbReference type="SUPFAM" id="SSF51445">
    <property type="entry name" value="(Trans)glycosidases"/>
    <property type="match status" value="1"/>
</dbReference>
<evidence type="ECO:0000313" key="4">
    <source>
        <dbReference type="EMBL" id="MBP2401701.1"/>
    </source>
</evidence>
<name>A0ABS4XYX0_9ACTN</name>
<evidence type="ECO:0000313" key="5">
    <source>
        <dbReference type="Proteomes" id="UP001519291"/>
    </source>
</evidence>
<accession>A0ABS4XYX0</accession>
<protein>
    <submittedName>
        <fullName evidence="4">GH25 family lysozyme M1 (1,4-beta-N-acetylmuramidase)</fullName>
    </submittedName>
</protein>
<evidence type="ECO:0000256" key="2">
    <source>
        <dbReference type="ARBA" id="ARBA00022801"/>
    </source>
</evidence>
<dbReference type="GeneID" id="91568030"/>
<dbReference type="InterPro" id="IPR017853">
    <property type="entry name" value="GH"/>
</dbReference>
<comment type="caution">
    <text evidence="4">The sequence shown here is derived from an EMBL/GenBank/DDBJ whole genome shotgun (WGS) entry which is preliminary data.</text>
</comment>